<dbReference type="Pfam" id="PF15525">
    <property type="entry name" value="DUF4652"/>
    <property type="match status" value="1"/>
</dbReference>
<dbReference type="RefSeq" id="WP_089758841.1">
    <property type="nucleotide sequence ID" value="NZ_FNGO01000005.1"/>
</dbReference>
<evidence type="ECO:0000313" key="2">
    <source>
        <dbReference type="Proteomes" id="UP000199476"/>
    </source>
</evidence>
<dbReference type="STRING" id="321763.SAMN04488692_10562"/>
<dbReference type="AlphaFoldDB" id="A0A1G9KND5"/>
<dbReference type="OrthoDB" id="2882585at2"/>
<evidence type="ECO:0000313" key="1">
    <source>
        <dbReference type="EMBL" id="SDL51169.1"/>
    </source>
</evidence>
<protein>
    <submittedName>
        <fullName evidence="1">Uncharacterized protein</fullName>
    </submittedName>
</protein>
<name>A0A1G9KND5_9FIRM</name>
<dbReference type="Proteomes" id="UP000199476">
    <property type="component" value="Unassembled WGS sequence"/>
</dbReference>
<proteinExistence type="predicted"/>
<accession>A0A1G9KND5</accession>
<dbReference type="InterPro" id="IPR028102">
    <property type="entry name" value="DUF4652"/>
</dbReference>
<dbReference type="Gene3D" id="2.40.128.660">
    <property type="entry name" value="Uncharacterised protein PF15525, DUF4652"/>
    <property type="match status" value="1"/>
</dbReference>
<dbReference type="SUPFAM" id="SSF82171">
    <property type="entry name" value="DPP6 N-terminal domain-like"/>
    <property type="match status" value="1"/>
</dbReference>
<reference evidence="1 2" key="1">
    <citation type="submission" date="2016-10" db="EMBL/GenBank/DDBJ databases">
        <authorList>
            <person name="de Groot N.N."/>
        </authorList>
    </citation>
    <scope>NUCLEOTIDE SEQUENCE [LARGE SCALE GENOMIC DNA]</scope>
    <source>
        <strain evidence="1 2">SLAS-1</strain>
    </source>
</reference>
<sequence>MPKKYKLFLFVVVISIAFAAGVFLSYQFQLLMRTEEAEPEPQIEREVEPERITTEKIEYDSENGMEYLKIDTEDRERTLSEDQPSEPLISPQEDKLAYIAPTEWERIGSIYLYDYENDEIRELVRGEDLPEQYTPKKIWWLDEKHLLFIGGFGYGTVSVGGTLYALDIEKGDITEVYPEGERSEVKDISIGDQEVEVKLAVFDEDFVNYEVETDQISLESIYEGLD</sequence>
<dbReference type="EMBL" id="FNGO01000005">
    <property type="protein sequence ID" value="SDL51169.1"/>
    <property type="molecule type" value="Genomic_DNA"/>
</dbReference>
<gene>
    <name evidence="1" type="ORF">SAMN04488692_10562</name>
</gene>
<organism evidence="1 2">
    <name type="scientific">Halarsenatibacter silvermanii</name>
    <dbReference type="NCBI Taxonomy" id="321763"/>
    <lineage>
        <taxon>Bacteria</taxon>
        <taxon>Bacillati</taxon>
        <taxon>Bacillota</taxon>
        <taxon>Clostridia</taxon>
        <taxon>Halanaerobiales</taxon>
        <taxon>Halarsenatibacteraceae</taxon>
        <taxon>Halarsenatibacter</taxon>
    </lineage>
</organism>
<keyword evidence="2" id="KW-1185">Reference proteome</keyword>